<evidence type="ECO:0000313" key="2">
    <source>
        <dbReference type="EMBL" id="VEL15971.1"/>
    </source>
</evidence>
<evidence type="ECO:0000256" key="1">
    <source>
        <dbReference type="SAM" id="MobiDB-lite"/>
    </source>
</evidence>
<dbReference type="EMBL" id="CAAALY010026608">
    <property type="protein sequence ID" value="VEL15971.1"/>
    <property type="molecule type" value="Genomic_DNA"/>
</dbReference>
<organism evidence="2 3">
    <name type="scientific">Protopolystoma xenopodis</name>
    <dbReference type="NCBI Taxonomy" id="117903"/>
    <lineage>
        <taxon>Eukaryota</taxon>
        <taxon>Metazoa</taxon>
        <taxon>Spiralia</taxon>
        <taxon>Lophotrochozoa</taxon>
        <taxon>Platyhelminthes</taxon>
        <taxon>Monogenea</taxon>
        <taxon>Polyopisthocotylea</taxon>
        <taxon>Polystomatidea</taxon>
        <taxon>Polystomatidae</taxon>
        <taxon>Protopolystoma</taxon>
    </lineage>
</organism>
<evidence type="ECO:0000313" key="3">
    <source>
        <dbReference type="Proteomes" id="UP000784294"/>
    </source>
</evidence>
<gene>
    <name evidence="2" type="ORF">PXEA_LOCUS9411</name>
</gene>
<keyword evidence="3" id="KW-1185">Reference proteome</keyword>
<protein>
    <submittedName>
        <fullName evidence="2">Uncharacterized protein</fullName>
    </submittedName>
</protein>
<reference evidence="2" key="1">
    <citation type="submission" date="2018-11" db="EMBL/GenBank/DDBJ databases">
        <authorList>
            <consortium name="Pathogen Informatics"/>
        </authorList>
    </citation>
    <scope>NUCLEOTIDE SEQUENCE</scope>
</reference>
<dbReference type="OrthoDB" id="432281at2759"/>
<accession>A0A3S5AAI5</accession>
<feature type="region of interest" description="Disordered" evidence="1">
    <location>
        <begin position="59"/>
        <end position="81"/>
    </location>
</feature>
<dbReference type="Proteomes" id="UP000784294">
    <property type="component" value="Unassembled WGS sequence"/>
</dbReference>
<proteinExistence type="predicted"/>
<dbReference type="AlphaFoldDB" id="A0A3S5AAI5"/>
<sequence>MFKLVLRGVDLQARDFAGRTALLLAAEAKTPTPVGRNDFADESAEIGFCLQLSDSSQPDGFIRQATRPPSKQVRPAGIGFS</sequence>
<comment type="caution">
    <text evidence="2">The sequence shown here is derived from an EMBL/GenBank/DDBJ whole genome shotgun (WGS) entry which is preliminary data.</text>
</comment>
<name>A0A3S5AAI5_9PLAT</name>